<feature type="transmembrane region" description="Helical" evidence="7">
    <location>
        <begin position="96"/>
        <end position="113"/>
    </location>
</feature>
<comment type="subcellular location">
    <subcellularLocation>
        <location evidence="1">Cell membrane</location>
        <topology evidence="1">Multi-pass membrane protein</topology>
    </subcellularLocation>
</comment>
<proteinExistence type="predicted"/>
<reference evidence="9" key="2">
    <citation type="submission" date="2020-09" db="EMBL/GenBank/DDBJ databases">
        <authorList>
            <person name="Sun Q."/>
            <person name="Zhou Y."/>
        </authorList>
    </citation>
    <scope>NUCLEOTIDE SEQUENCE</scope>
    <source>
        <strain evidence="9">CGMCC 1.15179</strain>
    </source>
</reference>
<feature type="transmembrane region" description="Helical" evidence="7">
    <location>
        <begin position="29"/>
        <end position="52"/>
    </location>
</feature>
<dbReference type="InterPro" id="IPR011701">
    <property type="entry name" value="MFS"/>
</dbReference>
<dbReference type="InterPro" id="IPR020846">
    <property type="entry name" value="MFS_dom"/>
</dbReference>
<dbReference type="InterPro" id="IPR036259">
    <property type="entry name" value="MFS_trans_sf"/>
</dbReference>
<dbReference type="CDD" id="cd06173">
    <property type="entry name" value="MFS_MefA_like"/>
    <property type="match status" value="1"/>
</dbReference>
<evidence type="ECO:0000256" key="1">
    <source>
        <dbReference type="ARBA" id="ARBA00004651"/>
    </source>
</evidence>
<evidence type="ECO:0000256" key="2">
    <source>
        <dbReference type="ARBA" id="ARBA00022448"/>
    </source>
</evidence>
<dbReference type="SUPFAM" id="SSF103473">
    <property type="entry name" value="MFS general substrate transporter"/>
    <property type="match status" value="1"/>
</dbReference>
<feature type="transmembrane region" description="Helical" evidence="7">
    <location>
        <begin position="119"/>
        <end position="139"/>
    </location>
</feature>
<dbReference type="PANTHER" id="PTHR23513">
    <property type="entry name" value="INTEGRAL MEMBRANE EFFLUX PROTEIN-RELATED"/>
    <property type="match status" value="1"/>
</dbReference>
<organism evidence="9 10">
    <name type="scientific">Marinithermofilum abyssi</name>
    <dbReference type="NCBI Taxonomy" id="1571185"/>
    <lineage>
        <taxon>Bacteria</taxon>
        <taxon>Bacillati</taxon>
        <taxon>Bacillota</taxon>
        <taxon>Bacilli</taxon>
        <taxon>Bacillales</taxon>
        <taxon>Thermoactinomycetaceae</taxon>
        <taxon>Marinithermofilum</taxon>
    </lineage>
</organism>
<evidence type="ECO:0000313" key="10">
    <source>
        <dbReference type="Proteomes" id="UP000625210"/>
    </source>
</evidence>
<feature type="transmembrane region" description="Helical" evidence="7">
    <location>
        <begin position="301"/>
        <end position="321"/>
    </location>
</feature>
<feature type="transmembrane region" description="Helical" evidence="7">
    <location>
        <begin position="327"/>
        <end position="349"/>
    </location>
</feature>
<gene>
    <name evidence="9" type="ORF">GCM10011571_27250</name>
</gene>
<feature type="transmembrane region" description="Helical" evidence="7">
    <location>
        <begin position="185"/>
        <end position="206"/>
    </location>
</feature>
<feature type="domain" description="Major facilitator superfamily (MFS) profile" evidence="8">
    <location>
        <begin position="236"/>
        <end position="419"/>
    </location>
</feature>
<dbReference type="Pfam" id="PF07690">
    <property type="entry name" value="MFS_1"/>
    <property type="match status" value="1"/>
</dbReference>
<dbReference type="Gene3D" id="1.20.1250.20">
    <property type="entry name" value="MFS general substrate transporter like domains"/>
    <property type="match status" value="1"/>
</dbReference>
<dbReference type="PANTHER" id="PTHR23513:SF6">
    <property type="entry name" value="MAJOR FACILITATOR SUPERFAMILY ASSOCIATED DOMAIN-CONTAINING PROTEIN"/>
    <property type="match status" value="1"/>
</dbReference>
<feature type="transmembrane region" description="Helical" evidence="7">
    <location>
        <begin position="64"/>
        <end position="84"/>
    </location>
</feature>
<feature type="transmembrane region" description="Helical" evidence="7">
    <location>
        <begin position="234"/>
        <end position="254"/>
    </location>
</feature>
<evidence type="ECO:0000256" key="4">
    <source>
        <dbReference type="ARBA" id="ARBA00022692"/>
    </source>
</evidence>
<feature type="transmembrane region" description="Helical" evidence="7">
    <location>
        <begin position="274"/>
        <end position="294"/>
    </location>
</feature>
<name>A0A8J2VE98_9BACL</name>
<dbReference type="AlphaFoldDB" id="A0A8J2VE98"/>
<sequence>MQGEGLAQGKTLSSAGAERLPLFRQRGFLLMWAGKSLTGLALFSFMTAQSWYVVRELQRDDWMGWVLMVMTIPRLLLFPWGGVLADRFPRASMMSLSLFLRAFWIGAMLVTYGMGELHIAAVMIFSFGYGMLDTMFWPASDSILPELVEKEQLTRANSLIFTTFQLTMVTGPFITGAILTHGSYVGVFSFVTFFLLAAGVVIRLLPKKETEKTEKMHSPLQDLREGVRYVRHTSYLFVFLWVTLVVNFFFAGPVNAGLPVWVDQVLKGNALDLSYMEGSLGVGMVTGGLLVGWLNIRKKRAILLLGTVALIGLSMAAWSQATVLWEGMVALCLIGFWLSVGNVTGASLAQELIPKEKMGRVFSLNSTASYGLIPISHGLVSALLSLGVSLDGMLWYSGWLLTLYVAGMLWKVKVLRTLD</sequence>
<keyword evidence="4 7" id="KW-0812">Transmembrane</keyword>
<dbReference type="PROSITE" id="PS50850">
    <property type="entry name" value="MFS"/>
    <property type="match status" value="1"/>
</dbReference>
<evidence type="ECO:0000313" key="9">
    <source>
        <dbReference type="EMBL" id="GGE23748.1"/>
    </source>
</evidence>
<protein>
    <submittedName>
        <fullName evidence="9">MFS transporter</fullName>
    </submittedName>
</protein>
<feature type="transmembrane region" description="Helical" evidence="7">
    <location>
        <begin position="159"/>
        <end position="179"/>
    </location>
</feature>
<evidence type="ECO:0000256" key="6">
    <source>
        <dbReference type="ARBA" id="ARBA00023136"/>
    </source>
</evidence>
<accession>A0A8J2VE98</accession>
<dbReference type="RefSeq" id="WP_188648442.1">
    <property type="nucleotide sequence ID" value="NZ_BMHQ01000010.1"/>
</dbReference>
<evidence type="ECO:0000259" key="8">
    <source>
        <dbReference type="PROSITE" id="PS50850"/>
    </source>
</evidence>
<evidence type="ECO:0000256" key="7">
    <source>
        <dbReference type="SAM" id="Phobius"/>
    </source>
</evidence>
<keyword evidence="3" id="KW-1003">Cell membrane</keyword>
<keyword evidence="2" id="KW-0813">Transport</keyword>
<feature type="transmembrane region" description="Helical" evidence="7">
    <location>
        <begin position="370"/>
        <end position="388"/>
    </location>
</feature>
<dbReference type="GO" id="GO:0005886">
    <property type="term" value="C:plasma membrane"/>
    <property type="evidence" value="ECO:0007669"/>
    <property type="project" value="UniProtKB-SubCell"/>
</dbReference>
<feature type="transmembrane region" description="Helical" evidence="7">
    <location>
        <begin position="394"/>
        <end position="412"/>
    </location>
</feature>
<dbReference type="Proteomes" id="UP000625210">
    <property type="component" value="Unassembled WGS sequence"/>
</dbReference>
<keyword evidence="5 7" id="KW-1133">Transmembrane helix</keyword>
<dbReference type="GO" id="GO:0022857">
    <property type="term" value="F:transmembrane transporter activity"/>
    <property type="evidence" value="ECO:0007669"/>
    <property type="project" value="InterPro"/>
</dbReference>
<comment type="caution">
    <text evidence="9">The sequence shown here is derived from an EMBL/GenBank/DDBJ whole genome shotgun (WGS) entry which is preliminary data.</text>
</comment>
<keyword evidence="10" id="KW-1185">Reference proteome</keyword>
<evidence type="ECO:0000256" key="5">
    <source>
        <dbReference type="ARBA" id="ARBA00022989"/>
    </source>
</evidence>
<reference evidence="9" key="1">
    <citation type="journal article" date="2014" name="Int. J. Syst. Evol. Microbiol.">
        <title>Complete genome sequence of Corynebacterium casei LMG S-19264T (=DSM 44701T), isolated from a smear-ripened cheese.</title>
        <authorList>
            <consortium name="US DOE Joint Genome Institute (JGI-PGF)"/>
            <person name="Walter F."/>
            <person name="Albersmeier A."/>
            <person name="Kalinowski J."/>
            <person name="Ruckert C."/>
        </authorList>
    </citation>
    <scope>NUCLEOTIDE SEQUENCE</scope>
    <source>
        <strain evidence="9">CGMCC 1.15179</strain>
    </source>
</reference>
<dbReference type="EMBL" id="BMHQ01000010">
    <property type="protein sequence ID" value="GGE23748.1"/>
    <property type="molecule type" value="Genomic_DNA"/>
</dbReference>
<keyword evidence="6 7" id="KW-0472">Membrane</keyword>
<evidence type="ECO:0000256" key="3">
    <source>
        <dbReference type="ARBA" id="ARBA00022475"/>
    </source>
</evidence>